<sequence length="145" mass="16131">MSYYVRSHTFCCCIPVRLGVFIISILGVGLGGLLAVAGIVQLKNLGDVPMKEKWPGYSLYHYFQDSPNVVADCINGSTDEAMIETCKQGEDVVKGVMVGVFIFVWIMELCKFDVGNSDLSYLSLFCRGYLHREGVWLSIGRRNCS</sequence>
<gene>
    <name evidence="2" type="ORF">F5050DRAFT_733911</name>
</gene>
<reference evidence="2" key="1">
    <citation type="submission" date="2022-08" db="EMBL/GenBank/DDBJ databases">
        <authorList>
            <consortium name="DOE Joint Genome Institute"/>
            <person name="Min B."/>
            <person name="Riley R."/>
            <person name="Sierra-Patev S."/>
            <person name="Naranjo-Ortiz M."/>
            <person name="Looney B."/>
            <person name="Konkel Z."/>
            <person name="Slot J.C."/>
            <person name="Sakamoto Y."/>
            <person name="Steenwyk J.L."/>
            <person name="Rokas A."/>
            <person name="Carro J."/>
            <person name="Camarero S."/>
            <person name="Ferreira P."/>
            <person name="Molpeceres G."/>
            <person name="Ruiz-Duenas F.J."/>
            <person name="Serrano A."/>
            <person name="Henrissat B."/>
            <person name="Drula E."/>
            <person name="Hughes K.W."/>
            <person name="Mata J.L."/>
            <person name="Ishikawa N.K."/>
            <person name="Vargas-Isla R."/>
            <person name="Ushijima S."/>
            <person name="Smith C.A."/>
            <person name="Ahrendt S."/>
            <person name="Andreopoulos W."/>
            <person name="He G."/>
            <person name="Labutti K."/>
            <person name="Lipzen A."/>
            <person name="Ng V."/>
            <person name="Sandor L."/>
            <person name="Barry K."/>
            <person name="Martinez A.T."/>
            <person name="Xiao Y."/>
            <person name="Gibbons J.G."/>
            <person name="Terashima K."/>
            <person name="Hibbett D.S."/>
            <person name="Grigoriev I.V."/>
        </authorList>
    </citation>
    <scope>NUCLEOTIDE SEQUENCE</scope>
    <source>
        <strain evidence="2">TFB10827</strain>
    </source>
</reference>
<keyword evidence="1" id="KW-1133">Transmembrane helix</keyword>
<evidence type="ECO:0000313" key="2">
    <source>
        <dbReference type="EMBL" id="KAJ4000039.1"/>
    </source>
</evidence>
<protein>
    <submittedName>
        <fullName evidence="2">Uncharacterized protein</fullName>
    </submittedName>
</protein>
<keyword evidence="1" id="KW-0472">Membrane</keyword>
<name>A0ABQ8QMY4_9AGAR</name>
<dbReference type="Proteomes" id="UP001163828">
    <property type="component" value="Unassembled WGS sequence"/>
</dbReference>
<keyword evidence="1" id="KW-0812">Transmembrane</keyword>
<keyword evidence="3" id="KW-1185">Reference proteome</keyword>
<comment type="caution">
    <text evidence="2">The sequence shown here is derived from an EMBL/GenBank/DDBJ whole genome shotgun (WGS) entry which is preliminary data.</text>
</comment>
<proteinExistence type="predicted"/>
<accession>A0ABQ8QMY4</accession>
<organism evidence="2 3">
    <name type="scientific">Lentinula boryana</name>
    <dbReference type="NCBI Taxonomy" id="40481"/>
    <lineage>
        <taxon>Eukaryota</taxon>
        <taxon>Fungi</taxon>
        <taxon>Dikarya</taxon>
        <taxon>Basidiomycota</taxon>
        <taxon>Agaricomycotina</taxon>
        <taxon>Agaricomycetes</taxon>
        <taxon>Agaricomycetidae</taxon>
        <taxon>Agaricales</taxon>
        <taxon>Marasmiineae</taxon>
        <taxon>Omphalotaceae</taxon>
        <taxon>Lentinula</taxon>
    </lineage>
</organism>
<dbReference type="EMBL" id="MU790528">
    <property type="protein sequence ID" value="KAJ4000039.1"/>
    <property type="molecule type" value="Genomic_DNA"/>
</dbReference>
<feature type="transmembrane region" description="Helical" evidence="1">
    <location>
        <begin position="20"/>
        <end position="42"/>
    </location>
</feature>
<evidence type="ECO:0000313" key="3">
    <source>
        <dbReference type="Proteomes" id="UP001163828"/>
    </source>
</evidence>
<evidence type="ECO:0000256" key="1">
    <source>
        <dbReference type="SAM" id="Phobius"/>
    </source>
</evidence>